<feature type="domain" description="CN hydrolase" evidence="1">
    <location>
        <begin position="11"/>
        <end position="281"/>
    </location>
</feature>
<evidence type="ECO:0000259" key="1">
    <source>
        <dbReference type="PROSITE" id="PS50263"/>
    </source>
</evidence>
<reference evidence="2" key="1">
    <citation type="submission" date="2017-08" db="EMBL/GenBank/DDBJ databases">
        <authorList>
            <person name="Imhoff J.F."/>
            <person name="Rahn T."/>
            <person name="Kuenzel S."/>
            <person name="Neulinger S.C."/>
        </authorList>
    </citation>
    <scope>NUCLEOTIDE SEQUENCE</scope>
    <source>
        <strain evidence="2">DSM 9154</strain>
    </source>
</reference>
<gene>
    <name evidence="2" type="ORF">CKO21_13420</name>
</gene>
<dbReference type="Gene3D" id="3.60.110.10">
    <property type="entry name" value="Carbon-nitrogen hydrolase"/>
    <property type="match status" value="1"/>
</dbReference>
<proteinExistence type="predicted"/>
<accession>A0A934QJW7</accession>
<organism evidence="2 3">
    <name type="scientific">Rhodovibrio salinarum</name>
    <dbReference type="NCBI Taxonomy" id="1087"/>
    <lineage>
        <taxon>Bacteria</taxon>
        <taxon>Pseudomonadati</taxon>
        <taxon>Pseudomonadota</taxon>
        <taxon>Alphaproteobacteria</taxon>
        <taxon>Rhodospirillales</taxon>
        <taxon>Rhodovibrionaceae</taxon>
        <taxon>Rhodovibrio</taxon>
    </lineage>
</organism>
<dbReference type="Proteomes" id="UP000778970">
    <property type="component" value="Unassembled WGS sequence"/>
</dbReference>
<dbReference type="PANTHER" id="PTHR23088">
    <property type="entry name" value="NITRILASE-RELATED"/>
    <property type="match status" value="1"/>
</dbReference>
<evidence type="ECO:0000313" key="2">
    <source>
        <dbReference type="EMBL" id="MBK1698242.1"/>
    </source>
</evidence>
<dbReference type="PROSITE" id="PS50263">
    <property type="entry name" value="CN_HYDROLASE"/>
    <property type="match status" value="1"/>
</dbReference>
<sequence length="317" mass="33278">MSDAPKEPADLTIALWATNLARPLNGIDAWAAAVDAQMAEACGQGADLFVMPEYASAQWLSFAPPDLSPDREVPWMADQAPKALDAVRPLAAKHGMALLAGTMPWRLDEASADAPAEVNRAWLILPDGTIHAQDKLCLTPGEKDPLAWQLTVGHTLTLVRWRGLTVAIAICLDVELPALSAKLAPHAPDLLLVPSMTEKRAGFHRVNSCARARAVELQAAVLTCGCIGDAATGKPREGNTGGAAVYLPSEPELGHVGIAAETGLMAESDDAGPLLIHRLPFAKMAGLRAGGAEVWPGAWNAAAVNIAWAGDKPDNQA</sequence>
<dbReference type="InterPro" id="IPR003010">
    <property type="entry name" value="C-N_Hydrolase"/>
</dbReference>
<evidence type="ECO:0000313" key="3">
    <source>
        <dbReference type="Proteomes" id="UP000778970"/>
    </source>
</evidence>
<dbReference type="SUPFAM" id="SSF56317">
    <property type="entry name" value="Carbon-nitrogen hydrolase"/>
    <property type="match status" value="1"/>
</dbReference>
<name>A0A934QJW7_9PROT</name>
<keyword evidence="3" id="KW-1185">Reference proteome</keyword>
<reference evidence="2" key="2">
    <citation type="journal article" date="2020" name="Microorganisms">
        <title>Osmotic Adaptation and Compatible Solute Biosynthesis of Phototrophic Bacteria as Revealed from Genome Analyses.</title>
        <authorList>
            <person name="Imhoff J.F."/>
            <person name="Rahn T."/>
            <person name="Kunzel S."/>
            <person name="Keller A."/>
            <person name="Neulinger S.C."/>
        </authorList>
    </citation>
    <scope>NUCLEOTIDE SEQUENCE</scope>
    <source>
        <strain evidence="2">DSM 9154</strain>
    </source>
</reference>
<dbReference type="EMBL" id="NRRE01000026">
    <property type="protein sequence ID" value="MBK1698242.1"/>
    <property type="molecule type" value="Genomic_DNA"/>
</dbReference>
<protein>
    <submittedName>
        <fullName evidence="2">Nitrilase</fullName>
    </submittedName>
</protein>
<dbReference type="AlphaFoldDB" id="A0A934QJW7"/>
<dbReference type="PANTHER" id="PTHR23088:SF50">
    <property type="entry name" value="HYDROLASE YHCX"/>
    <property type="match status" value="1"/>
</dbReference>
<dbReference type="InterPro" id="IPR036526">
    <property type="entry name" value="C-N_Hydrolase_sf"/>
</dbReference>
<comment type="caution">
    <text evidence="2">The sequence shown here is derived from an EMBL/GenBank/DDBJ whole genome shotgun (WGS) entry which is preliminary data.</text>
</comment>
<dbReference type="Pfam" id="PF00795">
    <property type="entry name" value="CN_hydrolase"/>
    <property type="match status" value="1"/>
</dbReference>